<comment type="caution">
    <text evidence="2">The sequence shown here is derived from an EMBL/GenBank/DDBJ whole genome shotgun (WGS) entry which is preliminary data.</text>
</comment>
<feature type="region of interest" description="Disordered" evidence="1">
    <location>
        <begin position="69"/>
        <end position="89"/>
    </location>
</feature>
<evidence type="ECO:0000313" key="2">
    <source>
        <dbReference type="EMBL" id="GEU59297.1"/>
    </source>
</evidence>
<proteinExistence type="predicted"/>
<organism evidence="2">
    <name type="scientific">Tanacetum cinerariifolium</name>
    <name type="common">Dalmatian daisy</name>
    <name type="synonym">Chrysanthemum cinerariifolium</name>
    <dbReference type="NCBI Taxonomy" id="118510"/>
    <lineage>
        <taxon>Eukaryota</taxon>
        <taxon>Viridiplantae</taxon>
        <taxon>Streptophyta</taxon>
        <taxon>Embryophyta</taxon>
        <taxon>Tracheophyta</taxon>
        <taxon>Spermatophyta</taxon>
        <taxon>Magnoliopsida</taxon>
        <taxon>eudicotyledons</taxon>
        <taxon>Gunneridae</taxon>
        <taxon>Pentapetalae</taxon>
        <taxon>asterids</taxon>
        <taxon>campanulids</taxon>
        <taxon>Asterales</taxon>
        <taxon>Asteraceae</taxon>
        <taxon>Asteroideae</taxon>
        <taxon>Anthemideae</taxon>
        <taxon>Anthemidinae</taxon>
        <taxon>Tanacetum</taxon>
    </lineage>
</organism>
<reference evidence="2" key="1">
    <citation type="journal article" date="2019" name="Sci. Rep.">
        <title>Draft genome of Tanacetum cinerariifolium, the natural source of mosquito coil.</title>
        <authorList>
            <person name="Yamashiro T."/>
            <person name="Shiraishi A."/>
            <person name="Satake H."/>
            <person name="Nakayama K."/>
        </authorList>
    </citation>
    <scope>NUCLEOTIDE SEQUENCE</scope>
</reference>
<protein>
    <submittedName>
        <fullName evidence="2">Probable protein phosphatase 2C 14</fullName>
    </submittedName>
</protein>
<accession>A0A6L2LEG2</accession>
<name>A0A6L2LEG2_TANCI</name>
<sequence>MPAYSVLHLGVENVGNQEAIDVVNRSMTNVSLKHKKAYRVKQIKRKVNNNWKESNEPQRKARRVSFVNQAKSTTHNQDQNEDQDHDQYHGLAHDGLMDACKELVNLDVSRAHSNPHGLHLLKSVITQCNKEKLPQSDSRLRPDERCLENGFADRNEEDQPPPKRRLLSTVVKKLEKKKNVESEQLPEPDERKLHLYAERDLIHQLAMIIRHSEKARKEWSSYSHDL</sequence>
<gene>
    <name evidence="2" type="ORF">Tci_031275</name>
</gene>
<dbReference type="EMBL" id="BKCJ010004148">
    <property type="protein sequence ID" value="GEU59297.1"/>
    <property type="molecule type" value="Genomic_DNA"/>
</dbReference>
<evidence type="ECO:0000256" key="1">
    <source>
        <dbReference type="SAM" id="MobiDB-lite"/>
    </source>
</evidence>
<dbReference type="AlphaFoldDB" id="A0A6L2LEG2"/>